<dbReference type="Proteomes" id="UP000192257">
    <property type="component" value="Unassembled WGS sequence"/>
</dbReference>
<evidence type="ECO:0000313" key="3">
    <source>
        <dbReference type="EMBL" id="ORC92980.1"/>
    </source>
</evidence>
<name>A0A1X0P942_9TRYP</name>
<comment type="similarity">
    <text evidence="1">Belongs to the CFAP97 family.</text>
</comment>
<evidence type="ECO:0000256" key="1">
    <source>
        <dbReference type="ARBA" id="ARBA00008315"/>
    </source>
</evidence>
<feature type="compositionally biased region" description="Basic and acidic residues" evidence="2">
    <location>
        <begin position="95"/>
        <end position="107"/>
    </location>
</feature>
<dbReference type="InterPro" id="IPR029488">
    <property type="entry name" value="Hmw/CFAP97"/>
</dbReference>
<dbReference type="AlphaFoldDB" id="A0A1X0P942"/>
<dbReference type="STRING" id="67003.A0A1X0P942"/>
<dbReference type="Pfam" id="PF13879">
    <property type="entry name" value="Hmw_CFAP97"/>
    <property type="match status" value="1"/>
</dbReference>
<evidence type="ECO:0000313" key="4">
    <source>
        <dbReference type="Proteomes" id="UP000192257"/>
    </source>
</evidence>
<organism evidence="3 4">
    <name type="scientific">Trypanosoma theileri</name>
    <dbReference type="NCBI Taxonomy" id="67003"/>
    <lineage>
        <taxon>Eukaryota</taxon>
        <taxon>Discoba</taxon>
        <taxon>Euglenozoa</taxon>
        <taxon>Kinetoplastea</taxon>
        <taxon>Metakinetoplastina</taxon>
        <taxon>Trypanosomatida</taxon>
        <taxon>Trypanosomatidae</taxon>
        <taxon>Trypanosoma</taxon>
    </lineage>
</organism>
<gene>
    <name evidence="3" type="ORF">TM35_000023060</name>
</gene>
<dbReference type="GeneID" id="39981404"/>
<evidence type="ECO:0000256" key="2">
    <source>
        <dbReference type="SAM" id="MobiDB-lite"/>
    </source>
</evidence>
<dbReference type="PANTHER" id="PTHR23035">
    <property type="entry name" value="CILIA- AND FLAGELLA-ASSOCIATED PROTEIN 97-RELATED"/>
    <property type="match status" value="1"/>
</dbReference>
<comment type="caution">
    <text evidence="3">The sequence shown here is derived from an EMBL/GenBank/DDBJ whole genome shotgun (WGS) entry which is preliminary data.</text>
</comment>
<dbReference type="EMBL" id="NBCO01000002">
    <property type="protein sequence ID" value="ORC92980.1"/>
    <property type="molecule type" value="Genomic_DNA"/>
</dbReference>
<feature type="region of interest" description="Disordered" evidence="2">
    <location>
        <begin position="81"/>
        <end position="107"/>
    </location>
</feature>
<dbReference type="VEuPathDB" id="TriTrypDB:TM35_000023060"/>
<reference evidence="3 4" key="1">
    <citation type="submission" date="2017-03" db="EMBL/GenBank/DDBJ databases">
        <title>An alternative strategy for trypanosome survival in the mammalian bloodstream revealed through genome and transcriptome analysis of the ubiquitous bovine parasite Trypanosoma (Megatrypanum) theileri.</title>
        <authorList>
            <person name="Kelly S."/>
            <person name="Ivens A."/>
            <person name="Mott A."/>
            <person name="O'Neill E."/>
            <person name="Emms D."/>
            <person name="Macleod O."/>
            <person name="Voorheis P."/>
            <person name="Matthews J."/>
            <person name="Matthews K."/>
            <person name="Carrington M."/>
        </authorList>
    </citation>
    <scope>NUCLEOTIDE SEQUENCE [LARGE SCALE GENOMIC DNA]</scope>
    <source>
        <strain evidence="3">Edinburgh</strain>
    </source>
</reference>
<dbReference type="InterPro" id="IPR038791">
    <property type="entry name" value="Cfap97/Hemingway"/>
</dbReference>
<dbReference type="RefSeq" id="XP_028887046.1">
    <property type="nucleotide sequence ID" value="XM_029021624.1"/>
</dbReference>
<dbReference type="PANTHER" id="PTHR23035:SF2">
    <property type="entry name" value="KIAA1430 HOMOLOGUE"/>
    <property type="match status" value="1"/>
</dbReference>
<sequence>MPVRPKQTASTLWLEQQREREYQQHRKRVAEQKACIDNKPPCSQSLSNKRALMEEERRKRIEGENRRLVANMAIIMERGGGIDNKEPWRSTNGARDAERRRERERQRIAEENMKMLKRLQGTKSVYSVEKWEADREVNEEYVARLSRYTYEPSSSHETYDDE</sequence>
<dbReference type="OrthoDB" id="2163395at2759"/>
<keyword evidence="4" id="KW-1185">Reference proteome</keyword>
<protein>
    <submittedName>
        <fullName evidence="3">Uncharacterized protein</fullName>
    </submittedName>
</protein>
<proteinExistence type="inferred from homology"/>
<accession>A0A1X0P942</accession>